<dbReference type="Proteomes" id="UP000323569">
    <property type="component" value="Unassembled WGS sequence"/>
</dbReference>
<reference evidence="2 3" key="1">
    <citation type="submission" date="2018-09" db="EMBL/GenBank/DDBJ databases">
        <title>Evolutionary history of phycoerythrin pigmentation in the water bloom-forming cyanobacterium Microcystis aeruginosa.</title>
        <authorList>
            <person name="Tanabe Y."/>
            <person name="Tanabe Y."/>
            <person name="Yamaguchi H."/>
        </authorList>
    </citation>
    <scope>NUCLEOTIDE SEQUENCE [LARGE SCALE GENOMIC DNA]</scope>
    <source>
        <strain evidence="2 3">NIES-2519</strain>
    </source>
</reference>
<dbReference type="RefSeq" id="WP_110543585.1">
    <property type="nucleotide sequence ID" value="NZ_BHVO01000042.1"/>
</dbReference>
<feature type="domain" description="SnoaL-like" evidence="1">
    <location>
        <begin position="8"/>
        <end position="120"/>
    </location>
</feature>
<evidence type="ECO:0000313" key="2">
    <source>
        <dbReference type="EMBL" id="GCA71027.1"/>
    </source>
</evidence>
<dbReference type="EMBL" id="BHVO01000042">
    <property type="protein sequence ID" value="GCA71027.1"/>
    <property type="molecule type" value="Genomic_DNA"/>
</dbReference>
<dbReference type="Pfam" id="PF12680">
    <property type="entry name" value="SnoaL_2"/>
    <property type="match status" value="1"/>
</dbReference>
<dbReference type="PANTHER" id="PTHR38436:SF1">
    <property type="entry name" value="ESTER CYCLASE"/>
    <property type="match status" value="1"/>
</dbReference>
<accession>A0A5A5RCW9</accession>
<gene>
    <name evidence="2" type="ORF">MiYa_02564</name>
</gene>
<sequence>MFLLEKAQHFFTALNAQNMDEVVAMISPSADIRTPIGSFTGGEAYREWMLMHFQALPDFTHEIWGLSAESGQTLAFELHATGTHTGPLVLPSGEIAPTGRTLDVSAVDVWRFEDGLIVEYHLYFDLFDFLRQLGLEPII</sequence>
<evidence type="ECO:0000313" key="3">
    <source>
        <dbReference type="Proteomes" id="UP000323569"/>
    </source>
</evidence>
<organism evidence="2 3">
    <name type="scientific">Microcystis aeruginosa NIES-2519</name>
    <dbReference type="NCBI Taxonomy" id="2303981"/>
    <lineage>
        <taxon>Bacteria</taxon>
        <taxon>Bacillati</taxon>
        <taxon>Cyanobacteriota</taxon>
        <taxon>Cyanophyceae</taxon>
        <taxon>Oscillatoriophycideae</taxon>
        <taxon>Chroococcales</taxon>
        <taxon>Microcystaceae</taxon>
        <taxon>Microcystis</taxon>
    </lineage>
</organism>
<dbReference type="InterPro" id="IPR009959">
    <property type="entry name" value="Cyclase_SnoaL-like"/>
</dbReference>
<dbReference type="InterPro" id="IPR037401">
    <property type="entry name" value="SnoaL-like"/>
</dbReference>
<dbReference type="Gene3D" id="3.10.450.50">
    <property type="match status" value="1"/>
</dbReference>
<dbReference type="PANTHER" id="PTHR38436">
    <property type="entry name" value="POLYKETIDE CYCLASE SNOAL-LIKE DOMAIN"/>
    <property type="match status" value="1"/>
</dbReference>
<dbReference type="GO" id="GO:0030638">
    <property type="term" value="P:polyketide metabolic process"/>
    <property type="evidence" value="ECO:0007669"/>
    <property type="project" value="InterPro"/>
</dbReference>
<comment type="caution">
    <text evidence="2">The sequence shown here is derived from an EMBL/GenBank/DDBJ whole genome shotgun (WGS) entry which is preliminary data.</text>
</comment>
<name>A0A5A5RCW9_MICAE</name>
<evidence type="ECO:0000259" key="1">
    <source>
        <dbReference type="Pfam" id="PF12680"/>
    </source>
</evidence>
<protein>
    <recommendedName>
        <fullName evidence="1">SnoaL-like domain-containing protein</fullName>
    </recommendedName>
</protein>
<proteinExistence type="predicted"/>
<dbReference type="AlphaFoldDB" id="A0A5A5RCW9"/>
<dbReference type="InterPro" id="IPR032710">
    <property type="entry name" value="NTF2-like_dom_sf"/>
</dbReference>
<dbReference type="SUPFAM" id="SSF54427">
    <property type="entry name" value="NTF2-like"/>
    <property type="match status" value="1"/>
</dbReference>